<dbReference type="InterPro" id="IPR025965">
    <property type="entry name" value="FlgD/Vpr_Ig-like"/>
</dbReference>
<accession>A0A660SE90</accession>
<dbReference type="InterPro" id="IPR026444">
    <property type="entry name" value="Secre_tail"/>
</dbReference>
<sequence>SFIHKLYLFQNTPNPFTNETEILFITADYERVKDYTLSIYNVKGQLVRKYSGRNHNFWVKTKIKWDGTDENGYEVAPGTYFYKLEYNGNAVVRKMVLLR</sequence>
<dbReference type="AlphaFoldDB" id="A0A660SE90"/>
<feature type="domain" description="FlgD/Vpr Ig-like" evidence="1">
    <location>
        <begin position="30"/>
        <end position="87"/>
    </location>
</feature>
<comment type="caution">
    <text evidence="2">The sequence shown here is derived from an EMBL/GenBank/DDBJ whole genome shotgun (WGS) entry which is preliminary data.</text>
</comment>
<protein>
    <recommendedName>
        <fullName evidence="1">FlgD/Vpr Ig-like domain-containing protein</fullName>
    </recommendedName>
</protein>
<reference evidence="2 3" key="1">
    <citation type="submission" date="2018-06" db="EMBL/GenBank/DDBJ databases">
        <title>Extensive metabolic versatility and redundancy in microbially diverse, dynamic hydrothermal sediments.</title>
        <authorList>
            <person name="Dombrowski N."/>
            <person name="Teske A."/>
            <person name="Baker B.J."/>
        </authorList>
    </citation>
    <scope>NUCLEOTIDE SEQUENCE [LARGE SCALE GENOMIC DNA]</scope>
    <source>
        <strain evidence="2">B10_G13</strain>
    </source>
</reference>
<dbReference type="Gene3D" id="2.60.40.4070">
    <property type="match status" value="1"/>
</dbReference>
<dbReference type="EMBL" id="QNBD01000217">
    <property type="protein sequence ID" value="RKX69099.1"/>
    <property type="molecule type" value="Genomic_DNA"/>
</dbReference>
<proteinExistence type="predicted"/>
<name>A0A660SE90_UNCT6</name>
<gene>
    <name evidence="2" type="ORF">DRP43_04790</name>
</gene>
<organism evidence="2 3">
    <name type="scientific">candidate division TA06 bacterium</name>
    <dbReference type="NCBI Taxonomy" id="2250710"/>
    <lineage>
        <taxon>Bacteria</taxon>
        <taxon>Bacteria division TA06</taxon>
    </lineage>
</organism>
<evidence type="ECO:0000259" key="1">
    <source>
        <dbReference type="Pfam" id="PF13860"/>
    </source>
</evidence>
<dbReference type="Proteomes" id="UP000271125">
    <property type="component" value="Unassembled WGS sequence"/>
</dbReference>
<dbReference type="NCBIfam" id="TIGR04183">
    <property type="entry name" value="Por_Secre_tail"/>
    <property type="match status" value="1"/>
</dbReference>
<evidence type="ECO:0000313" key="3">
    <source>
        <dbReference type="Proteomes" id="UP000271125"/>
    </source>
</evidence>
<evidence type="ECO:0000313" key="2">
    <source>
        <dbReference type="EMBL" id="RKX69099.1"/>
    </source>
</evidence>
<dbReference type="Pfam" id="PF13860">
    <property type="entry name" value="FlgD_ig"/>
    <property type="match status" value="1"/>
</dbReference>
<feature type="non-terminal residue" evidence="2">
    <location>
        <position position="1"/>
    </location>
</feature>